<dbReference type="SUPFAM" id="SSF52058">
    <property type="entry name" value="L domain-like"/>
    <property type="match status" value="1"/>
</dbReference>
<dbReference type="InterPro" id="IPR027417">
    <property type="entry name" value="P-loop_NTPase"/>
</dbReference>
<evidence type="ECO:0008006" key="7">
    <source>
        <dbReference type="Google" id="ProtNLM"/>
    </source>
</evidence>
<protein>
    <recommendedName>
        <fullName evidence="7">NB-ARC domain-containing protein</fullName>
    </recommendedName>
</protein>
<dbReference type="InterPro" id="IPR003591">
    <property type="entry name" value="Leu-rich_rpt_typical-subtyp"/>
</dbReference>
<keyword evidence="6" id="KW-1185">Reference proteome</keyword>
<evidence type="ECO:0000313" key="6">
    <source>
        <dbReference type="Proteomes" id="UP001497512"/>
    </source>
</evidence>
<evidence type="ECO:0000259" key="3">
    <source>
        <dbReference type="Pfam" id="PF00931"/>
    </source>
</evidence>
<evidence type="ECO:0000256" key="1">
    <source>
        <dbReference type="ARBA" id="ARBA00022614"/>
    </source>
</evidence>
<dbReference type="PANTHER" id="PTHR36766">
    <property type="entry name" value="PLANT BROAD-SPECTRUM MILDEW RESISTANCE PROTEIN RPW8"/>
    <property type="match status" value="1"/>
</dbReference>
<dbReference type="InterPro" id="IPR042197">
    <property type="entry name" value="Apaf_helical"/>
</dbReference>
<accession>A0ABP0UZS0</accession>
<dbReference type="Gene3D" id="3.80.10.10">
    <property type="entry name" value="Ribonuclease Inhibitor"/>
    <property type="match status" value="2"/>
</dbReference>
<dbReference type="Gene3D" id="1.10.8.430">
    <property type="entry name" value="Helical domain of apoptotic protease-activating factors"/>
    <property type="match status" value="1"/>
</dbReference>
<dbReference type="Pfam" id="PF00931">
    <property type="entry name" value="NB-ARC"/>
    <property type="match status" value="1"/>
</dbReference>
<sequence>METDPEYVSVSITPDELQQIEHVLRTSGARLKELYKKVSESSFKDLGAVFETLHWDILKETGYMSWFGLAFTLAGYLSSYCQGEEVARSAAAAAGDKWLSLKAQTDFIADQLDELKLCLQVDNDIFKLAAGTLLYCCSVIRHAKSKNRGCLCFGPRSAGSPVKEQIESSIGELKSLQDNLTFATLAVGNRVSQPISPPGTTVRKSGLELYTITVGLEQHVSTIVEFVNKNGVCLVGIHGQAGLGKTTLLNEIVAKVEKIEKRLFAYIEVSEDLRKLQSSLLEQLGGGKKEITSVAQGRSALLYQLQKLKQNNKVARIAIDNLCDVRLVGELFPHSLGKVLPANSCVIITCPSLAILSRVDQLCRPAMPNYHYLPYKLPCLAPQQAKALFISHAASEPVNTLYSINGMFSKYGDLANHFLPLCEGLPMAIKVVGSYFSNPANRNEENWTAIGKRMKQVAEEMDTSEDQMFAKLLVIYEKLGPAQKEAFLNIAAFLRGWDWRTFPPQLKDLTLIGCNNMDELHDCILQLIGLLELHLNGCNRLHDLTHEFGKLKQLRCFRLENCLSIRQLHKSIGQLPSLREMDLSGCTNITALPAEIGNIVPLQKLNLTLCKCLLHLPAEIGSLQNLTHLYLGQSGIRMLPEEIGKLCALEELSLSGCERLEKLPKQIGMLSGLLRLNLSSCTDLKELPPEIGNLGSLQKLSLNSCTSLSRLPNEIFELLELQSLDLDYMKLLAHLPAEIGNFHKLHRLSLNCCTRLNRLPPEIGSLPVLQVLNLVGCTGLKQELPAEIQKLAKDNNVYVHREDDYITVEGPKNPSFKLYSMTY</sequence>
<dbReference type="InterPro" id="IPR032675">
    <property type="entry name" value="LRR_dom_sf"/>
</dbReference>
<dbReference type="EMBL" id="OZ019900">
    <property type="protein sequence ID" value="CAK9234116.1"/>
    <property type="molecule type" value="Genomic_DNA"/>
</dbReference>
<dbReference type="PANTHER" id="PTHR36766:SF73">
    <property type="entry name" value="NB-ARC DOMAIN-CONTAINING PROTEIN"/>
    <property type="match status" value="1"/>
</dbReference>
<gene>
    <name evidence="5" type="ORF">CSSPTR1EN2_LOCUS22029</name>
</gene>
<dbReference type="SMART" id="SM00369">
    <property type="entry name" value="LRR_TYP"/>
    <property type="match status" value="3"/>
</dbReference>
<reference evidence="5" key="1">
    <citation type="submission" date="2024-02" db="EMBL/GenBank/DDBJ databases">
        <authorList>
            <consortium name="ELIXIR-Norway"/>
            <consortium name="Elixir Norway"/>
        </authorList>
    </citation>
    <scope>NUCLEOTIDE SEQUENCE</scope>
</reference>
<dbReference type="SUPFAM" id="SSF52540">
    <property type="entry name" value="P-loop containing nucleoside triphosphate hydrolases"/>
    <property type="match status" value="1"/>
</dbReference>
<dbReference type="InterPro" id="IPR055414">
    <property type="entry name" value="LRR_R13L4/SHOC2-like"/>
</dbReference>
<name>A0ABP0UZS0_9BRYO</name>
<dbReference type="Proteomes" id="UP001497512">
    <property type="component" value="Chromosome 8"/>
</dbReference>
<feature type="domain" description="Disease resistance R13L4/SHOC-2-like LRR" evidence="4">
    <location>
        <begin position="549"/>
        <end position="672"/>
    </location>
</feature>
<dbReference type="Gene3D" id="3.40.50.300">
    <property type="entry name" value="P-loop containing nucleotide triphosphate hydrolases"/>
    <property type="match status" value="1"/>
</dbReference>
<dbReference type="Pfam" id="PF23598">
    <property type="entry name" value="LRR_14"/>
    <property type="match status" value="1"/>
</dbReference>
<evidence type="ECO:0000259" key="4">
    <source>
        <dbReference type="Pfam" id="PF23598"/>
    </source>
</evidence>
<dbReference type="PRINTS" id="PR00364">
    <property type="entry name" value="DISEASERSIST"/>
</dbReference>
<organism evidence="5 6">
    <name type="scientific">Sphagnum troendelagicum</name>
    <dbReference type="NCBI Taxonomy" id="128251"/>
    <lineage>
        <taxon>Eukaryota</taxon>
        <taxon>Viridiplantae</taxon>
        <taxon>Streptophyta</taxon>
        <taxon>Embryophyta</taxon>
        <taxon>Bryophyta</taxon>
        <taxon>Sphagnophytina</taxon>
        <taxon>Sphagnopsida</taxon>
        <taxon>Sphagnales</taxon>
        <taxon>Sphagnaceae</taxon>
        <taxon>Sphagnum</taxon>
    </lineage>
</organism>
<proteinExistence type="predicted"/>
<evidence type="ECO:0000313" key="5">
    <source>
        <dbReference type="EMBL" id="CAK9234116.1"/>
    </source>
</evidence>
<dbReference type="InterPro" id="IPR002182">
    <property type="entry name" value="NB-ARC"/>
</dbReference>
<keyword evidence="2" id="KW-0677">Repeat</keyword>
<keyword evidence="1" id="KW-0433">Leucine-rich repeat</keyword>
<evidence type="ECO:0000256" key="2">
    <source>
        <dbReference type="ARBA" id="ARBA00022737"/>
    </source>
</evidence>
<feature type="domain" description="NB-ARC" evidence="3">
    <location>
        <begin position="217"/>
        <end position="301"/>
    </location>
</feature>